<gene>
    <name evidence="1" type="ORF">AB3N04_03115</name>
</gene>
<accession>A0AB39BU82</accession>
<organism evidence="1">
    <name type="scientific">Alkalihalophilus sp. As8PL</name>
    <dbReference type="NCBI Taxonomy" id="3237103"/>
    <lineage>
        <taxon>Bacteria</taxon>
        <taxon>Bacillati</taxon>
        <taxon>Bacillota</taxon>
        <taxon>Bacilli</taxon>
        <taxon>Bacillales</taxon>
        <taxon>Bacillaceae</taxon>
        <taxon>Alkalihalophilus</taxon>
    </lineage>
</organism>
<sequence length="47" mass="5642">MDRHSEWQLLSDRLQEMLKDLKYGSVTIVVQDGKIIQLEKNEKQRLK</sequence>
<evidence type="ECO:0000313" key="1">
    <source>
        <dbReference type="EMBL" id="XDI37322.1"/>
    </source>
</evidence>
<reference evidence="1" key="1">
    <citation type="submission" date="2024-07" db="EMBL/GenBank/DDBJ databases">
        <title>Identification and characteristics of an arsenic-resistant bacterial isolate, which belongs to a novel species.</title>
        <authorList>
            <person name="Juszczyk A."/>
            <person name="Kowalczyk A."/>
            <person name="Was K."/>
            <person name="Kosowicz W."/>
            <person name="Budzyn A."/>
            <person name="Latowski D."/>
        </authorList>
    </citation>
    <scope>NUCLEOTIDE SEQUENCE</scope>
    <source>
        <strain evidence="1">As8PL</strain>
    </source>
</reference>
<dbReference type="Pfam" id="PF10055">
    <property type="entry name" value="DUF2292"/>
    <property type="match status" value="1"/>
</dbReference>
<protein>
    <submittedName>
        <fullName evidence="1">YezD family protein</fullName>
    </submittedName>
</protein>
<dbReference type="InterPro" id="IPR018743">
    <property type="entry name" value="DUF2292"/>
</dbReference>
<proteinExistence type="predicted"/>
<dbReference type="RefSeq" id="WP_317120580.1">
    <property type="nucleotide sequence ID" value="NZ_CP162551.1"/>
</dbReference>
<name>A0AB39BU82_9BACI</name>
<dbReference type="EMBL" id="CP162551">
    <property type="protein sequence ID" value="XDI37322.1"/>
    <property type="molecule type" value="Genomic_DNA"/>
</dbReference>
<dbReference type="AlphaFoldDB" id="A0AB39BU82"/>